<dbReference type="Pfam" id="PF12296">
    <property type="entry name" value="HsbA"/>
    <property type="match status" value="1"/>
</dbReference>
<evidence type="ECO:0000313" key="2">
    <source>
        <dbReference type="EMBL" id="OOQ83856.1"/>
    </source>
</evidence>
<evidence type="ECO:0000256" key="1">
    <source>
        <dbReference type="SAM" id="SignalP"/>
    </source>
</evidence>
<feature type="signal peptide" evidence="1">
    <location>
        <begin position="1"/>
        <end position="16"/>
    </location>
</feature>
<reference evidence="3" key="1">
    <citation type="submission" date="2015-09" db="EMBL/GenBank/DDBJ databases">
        <authorList>
            <person name="Fill T.P."/>
            <person name="Baretta J.F."/>
            <person name="de Almeida L.G."/>
            <person name="Rocha M."/>
            <person name="de Souza D.H."/>
            <person name="Malavazi I."/>
            <person name="Cerdeira L.T."/>
            <person name="Hong H."/>
            <person name="Samborskyy M."/>
            <person name="de Vasconcelos A.T."/>
            <person name="Leadlay P."/>
            <person name="Rodrigues-Filho E."/>
        </authorList>
    </citation>
    <scope>NUCLEOTIDE SEQUENCE [LARGE SCALE GENOMIC DNA]</scope>
    <source>
        <strain evidence="3">LaBioMMi 136</strain>
    </source>
</reference>
<dbReference type="EMBL" id="LJBN01000190">
    <property type="protein sequence ID" value="OOQ83856.1"/>
    <property type="molecule type" value="Genomic_DNA"/>
</dbReference>
<keyword evidence="1" id="KW-0732">Signal</keyword>
<dbReference type="AlphaFoldDB" id="A0A1S9REP0"/>
<dbReference type="PANTHER" id="PTHR38123:SF1">
    <property type="entry name" value="HYDROPHOBIC SURFACE BINDING PROTEIN"/>
    <property type="match status" value="1"/>
</dbReference>
<organism evidence="2 3">
    <name type="scientific">Penicillium brasilianum</name>
    <dbReference type="NCBI Taxonomy" id="104259"/>
    <lineage>
        <taxon>Eukaryota</taxon>
        <taxon>Fungi</taxon>
        <taxon>Dikarya</taxon>
        <taxon>Ascomycota</taxon>
        <taxon>Pezizomycotina</taxon>
        <taxon>Eurotiomycetes</taxon>
        <taxon>Eurotiomycetidae</taxon>
        <taxon>Eurotiales</taxon>
        <taxon>Aspergillaceae</taxon>
        <taxon>Penicillium</taxon>
    </lineage>
</organism>
<evidence type="ECO:0000313" key="3">
    <source>
        <dbReference type="Proteomes" id="UP000190744"/>
    </source>
</evidence>
<protein>
    <recommendedName>
        <fullName evidence="4">Hydrophobic surface binding protein A-domain-containing protein</fullName>
    </recommendedName>
</protein>
<sequence length="177" mass="18693">MVLIAKFLFLALTATATPILRRDATTVQNDITQKIDPHITKLNNDVNGFPASGFAGSLTIHDDFQTLATVVKATTDDIKATGSFGIVSGTSILSSVQSLTPKLTDTLDAIGSKEADWAALPDGKALMLSDLQSLQKLFSDFDNSLTAAEPFIVQPGVLVVQTEISGAFDSAIAEYSS</sequence>
<dbReference type="PANTHER" id="PTHR38123">
    <property type="entry name" value="CELL WALL SERINE-THREONINE-RICH GALACTOMANNOPROTEIN MP1 (AFU_ORTHOLOGUE AFUA_4G03240)"/>
    <property type="match status" value="1"/>
</dbReference>
<dbReference type="GO" id="GO:0005576">
    <property type="term" value="C:extracellular region"/>
    <property type="evidence" value="ECO:0007669"/>
    <property type="project" value="TreeGrafter"/>
</dbReference>
<dbReference type="Proteomes" id="UP000190744">
    <property type="component" value="Unassembled WGS sequence"/>
</dbReference>
<dbReference type="InterPro" id="IPR021054">
    <property type="entry name" value="Cell_wall_mannoprotein_1"/>
</dbReference>
<comment type="caution">
    <text evidence="2">The sequence shown here is derived from an EMBL/GenBank/DDBJ whole genome shotgun (WGS) entry which is preliminary data.</text>
</comment>
<dbReference type="Gene3D" id="1.20.1280.140">
    <property type="match status" value="1"/>
</dbReference>
<feature type="chain" id="PRO_5012300901" description="Hydrophobic surface binding protein A-domain-containing protein" evidence="1">
    <location>
        <begin position="17"/>
        <end position="177"/>
    </location>
</feature>
<name>A0A1S9REP0_PENBI</name>
<proteinExistence type="predicted"/>
<gene>
    <name evidence="2" type="ORF">PEBR_33028</name>
</gene>
<accession>A0A1S9REP0</accession>
<evidence type="ECO:0008006" key="4">
    <source>
        <dbReference type="Google" id="ProtNLM"/>
    </source>
</evidence>